<sequence>MSTSRELRSLFCARVVICLVQRLTHSLSKEMEFCMSKNLDLFNQQTAEIFAVLWENFPVPQVINYDKFNAALPDDYFDQLNSPEMKALNQLRSVVEGTFNFLCENGYIQYNTDHQSYFYDVRLTEKALTVLNKKPEVLGGNETMGDKVISAVKDGTPGVIAGVITNLLTHGVNLVASVS</sequence>
<gene>
    <name evidence="1" type="ORF">WLH_01038</name>
</gene>
<dbReference type="PATRIC" id="fig|941280.3.peg.1025"/>
<proteinExistence type="predicted"/>
<name>A0A192C9P7_ECO25</name>
<reference evidence="1 2" key="1">
    <citation type="submission" date="2016-03" db="EMBL/GenBank/DDBJ databases">
        <title>Genome Sequence and Comparative Pathogenic Determinants of Uropathogenic Escherichia coli O25b:H4, a Clinical Isolate from Saudi Arabia.</title>
        <authorList>
            <person name="Alyamani E.A.J."/>
            <person name="Khiyami M.A."/>
            <person name="Booq R.Y."/>
            <person name="Bahwerth F.S."/>
            <person name="Vaisvil B."/>
            <person name="Schmitt D.P."/>
            <person name="Kapatral V."/>
        </authorList>
    </citation>
    <scope>NUCLEOTIDE SEQUENCE [LARGE SCALE GENOMIC DNA]</scope>
    <source>
        <strain evidence="1 2">O25b:H4</strain>
    </source>
</reference>
<protein>
    <submittedName>
        <fullName evidence="1">Uncharacterized protein</fullName>
    </submittedName>
</protein>
<accession>A0A192C9P7</accession>
<dbReference type="Proteomes" id="UP000183316">
    <property type="component" value="Chromosome"/>
</dbReference>
<organism evidence="1 2">
    <name type="scientific">Escherichia coli O25b:H4</name>
    <dbReference type="NCBI Taxonomy" id="941280"/>
    <lineage>
        <taxon>Bacteria</taxon>
        <taxon>Pseudomonadati</taxon>
        <taxon>Pseudomonadota</taxon>
        <taxon>Gammaproteobacteria</taxon>
        <taxon>Enterobacterales</taxon>
        <taxon>Enterobacteriaceae</taxon>
        <taxon>Escherichia</taxon>
    </lineage>
</organism>
<dbReference type="AlphaFoldDB" id="A0A192C9P7"/>
<evidence type="ECO:0000313" key="1">
    <source>
        <dbReference type="EMBL" id="ANK02299.1"/>
    </source>
</evidence>
<evidence type="ECO:0000313" key="2">
    <source>
        <dbReference type="Proteomes" id="UP000183316"/>
    </source>
</evidence>
<dbReference type="EMBL" id="CP015085">
    <property type="protein sequence ID" value="ANK02299.1"/>
    <property type="molecule type" value="Genomic_DNA"/>
</dbReference>